<feature type="region of interest" description="Disordered" evidence="11">
    <location>
        <begin position="1"/>
        <end position="30"/>
    </location>
</feature>
<keyword evidence="2" id="KW-0808">Transferase</keyword>
<evidence type="ECO:0000256" key="9">
    <source>
        <dbReference type="PROSITE-ProRule" id="PRU10141"/>
    </source>
</evidence>
<reference evidence="13" key="1">
    <citation type="submission" date="2021-01" db="EMBL/GenBank/DDBJ databases">
        <authorList>
            <consortium name="Genoscope - CEA"/>
            <person name="William W."/>
        </authorList>
    </citation>
    <scope>NUCLEOTIDE SEQUENCE</scope>
</reference>
<dbReference type="InterPro" id="IPR000719">
    <property type="entry name" value="Prot_kinase_dom"/>
</dbReference>
<dbReference type="PROSITE" id="PS00108">
    <property type="entry name" value="PROTEIN_KINASE_ST"/>
    <property type="match status" value="1"/>
</dbReference>
<dbReference type="OMA" id="SPKQENY"/>
<dbReference type="InterPro" id="IPR030616">
    <property type="entry name" value="Aur-like"/>
</dbReference>
<keyword evidence="14" id="KW-1185">Reference proteome</keyword>
<feature type="binding site" evidence="7 9">
    <location>
        <position position="197"/>
    </location>
    <ligand>
        <name>ATP</name>
        <dbReference type="ChEBI" id="CHEBI:30616"/>
    </ligand>
</feature>
<feature type="compositionally biased region" description="Polar residues" evidence="11">
    <location>
        <begin position="75"/>
        <end position="108"/>
    </location>
</feature>
<dbReference type="GO" id="GO:0004674">
    <property type="term" value="F:protein serine/threonine kinase activity"/>
    <property type="evidence" value="ECO:0007669"/>
    <property type="project" value="UniProtKB-KW"/>
</dbReference>
<sequence>MIQFDQQKQRTLQTNPEDYFNQDDDQPTETNMYQSLNYQKSHQPQNSQGFLVNQHSKLFDLRKKYLKNREDTNRRSVSIHNKMQCNKSPIKTQQTKRQSSPKQENYQPLQKKKTMPITKNLGSNLRNILKSNYQQQGSYGENPENVVIRKELSQLIEIPIEYQGIDSYSFIKTLGIGATAEVKMARNKELDIEVAIKIYDRKKMNNMHLKNLEREVEILNLIKHPNIINLYHTFENDKSIYLIMEYSSPINLETFMKGRPFKRINEDEAKILFRQIADAIAYIHRLNISHRDLKFENLLIDYNTRKVKIIDFGYSIKIDGKQSCSCGTPQYMAPELVKKSAYDQSVDVWACGVILFKILTGVFPFRGNSEKDLNRKICLGKLEYPSFVSNQARQLISSMLRVDPNDRICMQEVILSQWLN</sequence>
<dbReference type="PROSITE" id="PS50011">
    <property type="entry name" value="PROTEIN_KINASE_DOM"/>
    <property type="match status" value="1"/>
</dbReference>
<evidence type="ECO:0000313" key="13">
    <source>
        <dbReference type="EMBL" id="CAD8088708.1"/>
    </source>
</evidence>
<comment type="caution">
    <text evidence="13">The sequence shown here is derived from an EMBL/GenBank/DDBJ whole genome shotgun (WGS) entry which is preliminary data.</text>
</comment>
<evidence type="ECO:0000256" key="7">
    <source>
        <dbReference type="PIRSR" id="PIRSR630616-2"/>
    </source>
</evidence>
<gene>
    <name evidence="13" type="ORF">PPRIM_AZ9-3.1.T0820041</name>
</gene>
<evidence type="ECO:0000256" key="11">
    <source>
        <dbReference type="SAM" id="MobiDB-lite"/>
    </source>
</evidence>
<proteinExistence type="inferred from homology"/>
<organism evidence="13 14">
    <name type="scientific">Paramecium primaurelia</name>
    <dbReference type="NCBI Taxonomy" id="5886"/>
    <lineage>
        <taxon>Eukaryota</taxon>
        <taxon>Sar</taxon>
        <taxon>Alveolata</taxon>
        <taxon>Ciliophora</taxon>
        <taxon>Intramacronucleata</taxon>
        <taxon>Oligohymenophorea</taxon>
        <taxon>Peniculida</taxon>
        <taxon>Parameciidae</taxon>
        <taxon>Paramecium</taxon>
    </lineage>
</organism>
<dbReference type="FunFam" id="3.30.200.20:FF:000003">
    <property type="entry name" value="Non-specific serine/threonine protein kinase"/>
    <property type="match status" value="1"/>
</dbReference>
<keyword evidence="1 10" id="KW-0723">Serine/threonine-protein kinase</keyword>
<dbReference type="InterPro" id="IPR008271">
    <property type="entry name" value="Ser/Thr_kinase_AS"/>
</dbReference>
<evidence type="ECO:0000256" key="4">
    <source>
        <dbReference type="ARBA" id="ARBA00022777"/>
    </source>
</evidence>
<evidence type="ECO:0000313" key="14">
    <source>
        <dbReference type="Proteomes" id="UP000688137"/>
    </source>
</evidence>
<dbReference type="AlphaFoldDB" id="A0A8S1N7H9"/>
<evidence type="ECO:0000256" key="1">
    <source>
        <dbReference type="ARBA" id="ARBA00022527"/>
    </source>
</evidence>
<keyword evidence="4" id="KW-0418">Kinase</keyword>
<feature type="cross-link" description="Glycyl lysine isopeptide (Lys-Gly) (interchain with G-Cter in SUMO2)" evidence="8">
    <location>
        <position position="294"/>
    </location>
</feature>
<dbReference type="SMART" id="SM00220">
    <property type="entry name" value="S_TKc"/>
    <property type="match status" value="1"/>
</dbReference>
<dbReference type="Pfam" id="PF00069">
    <property type="entry name" value="Pkinase"/>
    <property type="match status" value="1"/>
</dbReference>
<evidence type="ECO:0000256" key="2">
    <source>
        <dbReference type="ARBA" id="ARBA00022679"/>
    </source>
</evidence>
<comment type="similarity">
    <text evidence="10">Belongs to the protein kinase superfamily.</text>
</comment>
<evidence type="ECO:0000256" key="10">
    <source>
        <dbReference type="RuleBase" id="RU000304"/>
    </source>
</evidence>
<evidence type="ECO:0000256" key="5">
    <source>
        <dbReference type="ARBA" id="ARBA00022840"/>
    </source>
</evidence>
<evidence type="ECO:0000256" key="6">
    <source>
        <dbReference type="PIRSR" id="PIRSR630616-1"/>
    </source>
</evidence>
<keyword evidence="5 7" id="KW-0067">ATP-binding</keyword>
<evidence type="ECO:0000256" key="3">
    <source>
        <dbReference type="ARBA" id="ARBA00022741"/>
    </source>
</evidence>
<feature type="region of interest" description="Disordered" evidence="11">
    <location>
        <begin position="67"/>
        <end position="113"/>
    </location>
</feature>
<dbReference type="PANTHER" id="PTHR24350">
    <property type="entry name" value="SERINE/THREONINE-PROTEIN KINASE IAL-RELATED"/>
    <property type="match status" value="1"/>
</dbReference>
<feature type="compositionally biased region" description="Polar residues" evidence="11">
    <location>
        <begin position="1"/>
        <end position="16"/>
    </location>
</feature>
<accession>A0A8S1N7H9</accession>
<evidence type="ECO:0000259" key="12">
    <source>
        <dbReference type="PROSITE" id="PS50011"/>
    </source>
</evidence>
<name>A0A8S1N7H9_PARPR</name>
<dbReference type="GO" id="GO:0005524">
    <property type="term" value="F:ATP binding"/>
    <property type="evidence" value="ECO:0007669"/>
    <property type="project" value="UniProtKB-UniRule"/>
</dbReference>
<dbReference type="InterPro" id="IPR017441">
    <property type="entry name" value="Protein_kinase_ATP_BS"/>
</dbReference>
<feature type="domain" description="Protein kinase" evidence="12">
    <location>
        <begin position="168"/>
        <end position="419"/>
    </location>
</feature>
<dbReference type="Proteomes" id="UP000688137">
    <property type="component" value="Unassembled WGS sequence"/>
</dbReference>
<dbReference type="EMBL" id="CAJJDM010000085">
    <property type="protein sequence ID" value="CAD8088708.1"/>
    <property type="molecule type" value="Genomic_DNA"/>
</dbReference>
<evidence type="ECO:0000256" key="8">
    <source>
        <dbReference type="PIRSR" id="PIRSR630616-3"/>
    </source>
</evidence>
<protein>
    <recommendedName>
        <fullName evidence="12">Protein kinase domain-containing protein</fullName>
    </recommendedName>
</protein>
<feature type="binding site" evidence="7">
    <location>
        <begin position="296"/>
        <end position="297"/>
    </location>
    <ligand>
        <name>ATP</name>
        <dbReference type="ChEBI" id="CHEBI:30616"/>
    </ligand>
</feature>
<feature type="binding site" evidence="7">
    <location>
        <position position="311"/>
    </location>
    <ligand>
        <name>ATP</name>
        <dbReference type="ChEBI" id="CHEBI:30616"/>
    </ligand>
</feature>
<feature type="active site" description="Proton acceptor" evidence="6">
    <location>
        <position position="292"/>
    </location>
</feature>
<dbReference type="PROSITE" id="PS00107">
    <property type="entry name" value="PROTEIN_KINASE_ATP"/>
    <property type="match status" value="1"/>
</dbReference>
<dbReference type="FunFam" id="1.10.510.10:FF:001191">
    <property type="entry name" value="Uncharacterized protein"/>
    <property type="match status" value="1"/>
</dbReference>
<keyword evidence="3 7" id="KW-0547">Nucleotide-binding</keyword>